<proteinExistence type="predicted"/>
<dbReference type="EMBL" id="BMHE01000014">
    <property type="protein sequence ID" value="GFZ82865.1"/>
    <property type="molecule type" value="Genomic_DNA"/>
</dbReference>
<evidence type="ECO:0000313" key="1">
    <source>
        <dbReference type="EMBL" id="GFZ82865.1"/>
    </source>
</evidence>
<organism evidence="1 2">
    <name type="scientific">Paenibacillus marchantiophytorum</name>
    <dbReference type="NCBI Taxonomy" id="1619310"/>
    <lineage>
        <taxon>Bacteria</taxon>
        <taxon>Bacillati</taxon>
        <taxon>Bacillota</taxon>
        <taxon>Bacilli</taxon>
        <taxon>Bacillales</taxon>
        <taxon>Paenibacillaceae</taxon>
        <taxon>Paenibacillus</taxon>
    </lineage>
</organism>
<dbReference type="Proteomes" id="UP000615455">
    <property type="component" value="Unassembled WGS sequence"/>
</dbReference>
<accession>A0ABQ1EQS7</accession>
<comment type="caution">
    <text evidence="1">The sequence shown here is derived from an EMBL/GenBank/DDBJ whole genome shotgun (WGS) entry which is preliminary data.</text>
</comment>
<keyword evidence="2" id="KW-1185">Reference proteome</keyword>
<evidence type="ECO:0000313" key="2">
    <source>
        <dbReference type="Proteomes" id="UP000615455"/>
    </source>
</evidence>
<name>A0ABQ1EQS7_9BACL</name>
<sequence length="76" mass="8967">MEAFFFNQRHKCCKMKFEIHKLWRQYGDNLGKHEEFPSLQEVKIGLPKTIDSADLKKLEGAYSYFKAKKGGENIRN</sequence>
<protein>
    <submittedName>
        <fullName evidence="1">Uncharacterized protein</fullName>
    </submittedName>
</protein>
<gene>
    <name evidence="1" type="ORF">GCM10008018_30970</name>
</gene>
<reference evidence="2" key="1">
    <citation type="journal article" date="2019" name="Int. J. Syst. Evol. Microbiol.">
        <title>The Global Catalogue of Microorganisms (GCM) 10K type strain sequencing project: providing services to taxonomists for standard genome sequencing and annotation.</title>
        <authorList>
            <consortium name="The Broad Institute Genomics Platform"/>
            <consortium name="The Broad Institute Genome Sequencing Center for Infectious Disease"/>
            <person name="Wu L."/>
            <person name="Ma J."/>
        </authorList>
    </citation>
    <scope>NUCLEOTIDE SEQUENCE [LARGE SCALE GENOMIC DNA]</scope>
    <source>
        <strain evidence="2">CGMCC 1.15043</strain>
    </source>
</reference>